<dbReference type="EMBL" id="UINC01184993">
    <property type="protein sequence ID" value="SVD96482.1"/>
    <property type="molecule type" value="Genomic_DNA"/>
</dbReference>
<sequence length="25" mass="2623">ILSANLKVSLVSGLITICVRPILSL</sequence>
<feature type="non-terminal residue" evidence="1">
    <location>
        <position position="25"/>
    </location>
</feature>
<reference evidence="1" key="1">
    <citation type="submission" date="2018-05" db="EMBL/GenBank/DDBJ databases">
        <authorList>
            <person name="Lanie J.A."/>
            <person name="Ng W.-L."/>
            <person name="Kazmierczak K.M."/>
            <person name="Andrzejewski T.M."/>
            <person name="Davidsen T.M."/>
            <person name="Wayne K.J."/>
            <person name="Tettelin H."/>
            <person name="Glass J.I."/>
            <person name="Rusch D."/>
            <person name="Podicherti R."/>
            <person name="Tsui H.-C.T."/>
            <person name="Winkler M.E."/>
        </authorList>
    </citation>
    <scope>NUCLEOTIDE SEQUENCE</scope>
</reference>
<evidence type="ECO:0000313" key="1">
    <source>
        <dbReference type="EMBL" id="SVD96482.1"/>
    </source>
</evidence>
<gene>
    <name evidence="1" type="ORF">METZ01_LOCUS449336</name>
</gene>
<accession>A0A382ZLZ3</accession>
<feature type="non-terminal residue" evidence="1">
    <location>
        <position position="1"/>
    </location>
</feature>
<proteinExistence type="predicted"/>
<protein>
    <submittedName>
        <fullName evidence="1">Uncharacterized protein</fullName>
    </submittedName>
</protein>
<dbReference type="AlphaFoldDB" id="A0A382ZLZ3"/>
<name>A0A382ZLZ3_9ZZZZ</name>
<organism evidence="1">
    <name type="scientific">marine metagenome</name>
    <dbReference type="NCBI Taxonomy" id="408172"/>
    <lineage>
        <taxon>unclassified sequences</taxon>
        <taxon>metagenomes</taxon>
        <taxon>ecological metagenomes</taxon>
    </lineage>
</organism>